<evidence type="ECO:0000313" key="3">
    <source>
        <dbReference type="Proteomes" id="UP000777784"/>
    </source>
</evidence>
<comment type="caution">
    <text evidence="2">The sequence shown here is derived from an EMBL/GenBank/DDBJ whole genome shotgun (WGS) entry which is preliminary data.</text>
</comment>
<name>A0A948RYU1_UNCEI</name>
<evidence type="ECO:0000313" key="2">
    <source>
        <dbReference type="EMBL" id="MBU2692084.1"/>
    </source>
</evidence>
<dbReference type="Proteomes" id="UP000777784">
    <property type="component" value="Unassembled WGS sequence"/>
</dbReference>
<reference evidence="2" key="1">
    <citation type="submission" date="2021-05" db="EMBL/GenBank/DDBJ databases">
        <title>Energy efficiency and biological interactions define the core microbiome of deep oligotrophic groundwater.</title>
        <authorList>
            <person name="Mehrshad M."/>
            <person name="Lopez-Fernandez M."/>
            <person name="Bell E."/>
            <person name="Bernier-Latmani R."/>
            <person name="Bertilsson S."/>
            <person name="Dopson M."/>
        </authorList>
    </citation>
    <scope>NUCLEOTIDE SEQUENCE</scope>
    <source>
        <strain evidence="2">Modern_marine.mb.64</strain>
    </source>
</reference>
<protein>
    <submittedName>
        <fullName evidence="2">Uncharacterized protein</fullName>
    </submittedName>
</protein>
<dbReference type="EMBL" id="JAHJDP010000084">
    <property type="protein sequence ID" value="MBU2692084.1"/>
    <property type="molecule type" value="Genomic_DNA"/>
</dbReference>
<proteinExistence type="predicted"/>
<feature type="region of interest" description="Disordered" evidence="1">
    <location>
        <begin position="67"/>
        <end position="97"/>
    </location>
</feature>
<organism evidence="2 3">
    <name type="scientific">Eiseniibacteriota bacterium</name>
    <dbReference type="NCBI Taxonomy" id="2212470"/>
    <lineage>
        <taxon>Bacteria</taxon>
        <taxon>Candidatus Eiseniibacteriota</taxon>
    </lineage>
</organism>
<gene>
    <name evidence="2" type="ORF">KJ970_14280</name>
</gene>
<accession>A0A948RYU1</accession>
<dbReference type="AlphaFoldDB" id="A0A948RYU1"/>
<sequence>MFSFSSAAVVQDFGSYGDPPAGTVIFGDHPYGIPADGTFFPDFIVSAVNHGNGPQSLIIFDSSHPTGDDFDLGTPNETCDPPGPGQGQGGEQGQQGENCEPLYNLLIIAENIVDANGDGRVDDPDDDAGGGEILFEFDSPFIIDYITIMDIDKVAFSSSGAIGRIEYHPETQPTPIKFNTWGTIKPSDR</sequence>
<evidence type="ECO:0000256" key="1">
    <source>
        <dbReference type="SAM" id="MobiDB-lite"/>
    </source>
</evidence>